<name>A0ACC3DLH1_9PEZI</name>
<reference evidence="1" key="1">
    <citation type="submission" date="2024-09" db="EMBL/GenBank/DDBJ databases">
        <title>Black Yeasts Isolated from many extreme environments.</title>
        <authorList>
            <person name="Coleine C."/>
            <person name="Stajich J.E."/>
            <person name="Selbmann L."/>
        </authorList>
    </citation>
    <scope>NUCLEOTIDE SEQUENCE</scope>
    <source>
        <strain evidence="1">CCFEE 5737</strain>
    </source>
</reference>
<evidence type="ECO:0000313" key="1">
    <source>
        <dbReference type="EMBL" id="KAK3077563.1"/>
    </source>
</evidence>
<accession>A0ACC3DLH1</accession>
<organism evidence="1 2">
    <name type="scientific">Coniosporium uncinatum</name>
    <dbReference type="NCBI Taxonomy" id="93489"/>
    <lineage>
        <taxon>Eukaryota</taxon>
        <taxon>Fungi</taxon>
        <taxon>Dikarya</taxon>
        <taxon>Ascomycota</taxon>
        <taxon>Pezizomycotina</taxon>
        <taxon>Dothideomycetes</taxon>
        <taxon>Dothideomycetes incertae sedis</taxon>
        <taxon>Coniosporium</taxon>
    </lineage>
</organism>
<feature type="non-terminal residue" evidence="1">
    <location>
        <position position="329"/>
    </location>
</feature>
<keyword evidence="2" id="KW-1185">Reference proteome</keyword>
<dbReference type="EMBL" id="JAWDJW010002721">
    <property type="protein sequence ID" value="KAK3077563.1"/>
    <property type="molecule type" value="Genomic_DNA"/>
</dbReference>
<dbReference type="Proteomes" id="UP001186974">
    <property type="component" value="Unassembled WGS sequence"/>
</dbReference>
<evidence type="ECO:0000313" key="2">
    <source>
        <dbReference type="Proteomes" id="UP001186974"/>
    </source>
</evidence>
<gene>
    <name evidence="1" type="ORF">LTS18_009901</name>
</gene>
<protein>
    <submittedName>
        <fullName evidence="1">Uncharacterized protein</fullName>
    </submittedName>
</protein>
<comment type="caution">
    <text evidence="1">The sequence shown here is derived from an EMBL/GenBank/DDBJ whole genome shotgun (WGS) entry which is preliminary data.</text>
</comment>
<sequence length="329" mass="35840">MESSASFAVGGKRPFEDDDPSDPHQQVGNGFQNNGIEDLSPAASRRKKGGPGSSNRTGQACDRCKTRKIRCDNMAGACSNCRQTSSQCITTDRNTGRPMPRGYHEDVETDNQILRDRLQKLEALLKQNNIPIQNPNVGSSSSGANSTANWPSSSWAHDPSLSATPPGNNQTDQSSGLPMHLLQALPALRNAQGGSYSGVQVASGSVLSHIKGTSLSFWGMEIDITNFAPAEANEVERYASYDTFIDSLGSTLPEPPLPPTLDDYNAIAMAYLNGLNPYTPVLDKRDTMALIERRYTDITFEPTAAERTILHMLLAHFYYQHSVRSDNDS</sequence>
<proteinExistence type="predicted"/>